<feature type="non-terminal residue" evidence="4">
    <location>
        <position position="260"/>
    </location>
</feature>
<dbReference type="Gene3D" id="3.80.10.10">
    <property type="entry name" value="Ribonuclease Inhibitor"/>
    <property type="match status" value="2"/>
</dbReference>
<evidence type="ECO:0000256" key="2">
    <source>
        <dbReference type="ARBA" id="ARBA00022737"/>
    </source>
</evidence>
<reference evidence="4" key="1">
    <citation type="submission" date="2022-03" db="EMBL/GenBank/DDBJ databases">
        <title>Draft genome sequence of Aduncisulcus paluster, a free-living microaerophilic Fornicata.</title>
        <authorList>
            <person name="Yuyama I."/>
            <person name="Kume K."/>
            <person name="Tamura T."/>
            <person name="Inagaki Y."/>
            <person name="Hashimoto T."/>
        </authorList>
    </citation>
    <scope>NUCLEOTIDE SEQUENCE</scope>
    <source>
        <strain evidence="4">NY0171</strain>
    </source>
</reference>
<keyword evidence="2" id="KW-0677">Repeat</keyword>
<evidence type="ECO:0000313" key="4">
    <source>
        <dbReference type="EMBL" id="GKT21339.1"/>
    </source>
</evidence>
<evidence type="ECO:0000256" key="3">
    <source>
        <dbReference type="SAM" id="SignalP"/>
    </source>
</evidence>
<dbReference type="PROSITE" id="PS51450">
    <property type="entry name" value="LRR"/>
    <property type="match status" value="1"/>
</dbReference>
<dbReference type="PANTHER" id="PTHR46652">
    <property type="entry name" value="LEUCINE-RICH REPEAT AND IQ DOMAIN-CONTAINING PROTEIN 1-RELATED"/>
    <property type="match status" value="1"/>
</dbReference>
<comment type="caution">
    <text evidence="4">The sequence shown here is derived from an EMBL/GenBank/DDBJ whole genome shotgun (WGS) entry which is preliminary data.</text>
</comment>
<dbReference type="Proteomes" id="UP001057375">
    <property type="component" value="Unassembled WGS sequence"/>
</dbReference>
<accession>A0ABQ5K1N3</accession>
<dbReference type="PANTHER" id="PTHR46652:SF3">
    <property type="entry name" value="LEUCINE-RICH REPEAT-CONTAINING PROTEIN 9"/>
    <property type="match status" value="1"/>
</dbReference>
<dbReference type="SUPFAM" id="SSF52058">
    <property type="entry name" value="L domain-like"/>
    <property type="match status" value="1"/>
</dbReference>
<proteinExistence type="predicted"/>
<protein>
    <recommendedName>
        <fullName evidence="6">Leucine-rich repeat domain-containing protein</fullName>
    </recommendedName>
</protein>
<dbReference type="InterPro" id="IPR001611">
    <property type="entry name" value="Leu-rich_rpt"/>
</dbReference>
<gene>
    <name evidence="4" type="ORF">ADUPG1_004455</name>
</gene>
<organism evidence="4 5">
    <name type="scientific">Aduncisulcus paluster</name>
    <dbReference type="NCBI Taxonomy" id="2918883"/>
    <lineage>
        <taxon>Eukaryota</taxon>
        <taxon>Metamonada</taxon>
        <taxon>Carpediemonas-like organisms</taxon>
        <taxon>Aduncisulcus</taxon>
    </lineage>
</organism>
<evidence type="ECO:0008006" key="6">
    <source>
        <dbReference type="Google" id="ProtNLM"/>
    </source>
</evidence>
<sequence>FICAQIAAASGLVTLVSGTSLTCVDGEISVDELCNVSGLDLSTSELTSIDGLSYATSLAELHLDTLSFDGEATSSLDLSELVGLPLTTLTLDNTNIVIDATILGNIPATNLLTLSLQNLSVPADTDFSGFESLEELNVSNNTAFTIASSDVFPSSLLSLDISGCTSITELSSVPTDLMSLSIEGLSISDISLLSDFTALEILNANSIGLTDWDLFSIAGLSLLTTLSLSGNSLTDISLLYQLSSLVTLDVTSNKLCNVNN</sequence>
<evidence type="ECO:0000313" key="5">
    <source>
        <dbReference type="Proteomes" id="UP001057375"/>
    </source>
</evidence>
<keyword evidence="3" id="KW-0732">Signal</keyword>
<keyword evidence="5" id="KW-1185">Reference proteome</keyword>
<feature type="signal peptide" evidence="3">
    <location>
        <begin position="1"/>
        <end position="18"/>
    </location>
</feature>
<dbReference type="InterPro" id="IPR032675">
    <property type="entry name" value="LRR_dom_sf"/>
</dbReference>
<dbReference type="EMBL" id="BQXS01006654">
    <property type="protein sequence ID" value="GKT21339.1"/>
    <property type="molecule type" value="Genomic_DNA"/>
</dbReference>
<feature type="non-terminal residue" evidence="4">
    <location>
        <position position="1"/>
    </location>
</feature>
<keyword evidence="1" id="KW-0433">Leucine-rich repeat</keyword>
<dbReference type="InterPro" id="IPR050836">
    <property type="entry name" value="SDS22/Internalin_LRR"/>
</dbReference>
<feature type="chain" id="PRO_5045793012" description="Leucine-rich repeat domain-containing protein" evidence="3">
    <location>
        <begin position="19"/>
        <end position="260"/>
    </location>
</feature>
<evidence type="ECO:0000256" key="1">
    <source>
        <dbReference type="ARBA" id="ARBA00022614"/>
    </source>
</evidence>
<name>A0ABQ5K1N3_9EUKA</name>